<keyword evidence="5 12" id="KW-0653">Protein transport</keyword>
<feature type="transmembrane region" description="Helical" evidence="12">
    <location>
        <begin position="622"/>
        <end position="643"/>
    </location>
</feature>
<evidence type="ECO:0000256" key="2">
    <source>
        <dbReference type="ARBA" id="ARBA00022448"/>
    </source>
</evidence>
<feature type="transmembrane region" description="Helical" evidence="12">
    <location>
        <begin position="457"/>
        <end position="475"/>
    </location>
</feature>
<dbReference type="GO" id="GO:0043952">
    <property type="term" value="P:protein transport by the Sec complex"/>
    <property type="evidence" value="ECO:0007669"/>
    <property type="project" value="UniProtKB-UniRule"/>
</dbReference>
<evidence type="ECO:0000256" key="11">
    <source>
        <dbReference type="ARBA" id="ARBA00061053"/>
    </source>
</evidence>
<organism evidence="16 17">
    <name type="scientific">Lysinibacillus xylanilyticus</name>
    <dbReference type="NCBI Taxonomy" id="582475"/>
    <lineage>
        <taxon>Bacteria</taxon>
        <taxon>Bacillati</taxon>
        <taxon>Bacillota</taxon>
        <taxon>Bacilli</taxon>
        <taxon>Bacillales</taxon>
        <taxon>Bacillaceae</taxon>
        <taxon>Lysinibacillus</taxon>
    </lineage>
</organism>
<dbReference type="InterPro" id="IPR022645">
    <property type="entry name" value="SecD/SecF_bac"/>
</dbReference>
<dbReference type="EMBL" id="LFXJ01000008">
    <property type="protein sequence ID" value="KMY30356.1"/>
    <property type="molecule type" value="Genomic_DNA"/>
</dbReference>
<dbReference type="GO" id="GO:0015450">
    <property type="term" value="F:protein-transporting ATPase activity"/>
    <property type="evidence" value="ECO:0007669"/>
    <property type="project" value="InterPro"/>
</dbReference>
<dbReference type="HAMAP" id="MF_01464_B">
    <property type="entry name" value="SecF_B"/>
    <property type="match status" value="1"/>
</dbReference>
<keyword evidence="2 12" id="KW-0813">Transport</keyword>
<reference evidence="17" key="1">
    <citation type="submission" date="2015-07" db="EMBL/GenBank/DDBJ databases">
        <authorList>
            <consortium name="Consortium for Microbial Forensics and Genomics (microFORGE)"/>
            <person name="Knight B.M."/>
            <person name="Roberts D.P."/>
            <person name="Lin D."/>
            <person name="Hari K."/>
            <person name="Fletcher J."/>
            <person name="Melcher U."/>
            <person name="Blagden T."/>
            <person name="Winegar R.A."/>
        </authorList>
    </citation>
    <scope>NUCLEOTIDE SEQUENCE [LARGE SCALE GENOMIC DNA]</scope>
    <source>
        <strain evidence="17">DSM 23493</strain>
    </source>
</reference>
<dbReference type="PANTHER" id="PTHR30081:SF1">
    <property type="entry name" value="PROTEIN TRANSLOCASE SUBUNIT SECD"/>
    <property type="match status" value="1"/>
</dbReference>
<accession>A0A0K9F8D6</accession>
<dbReference type="FunFam" id="1.20.1640.10:FF:000024">
    <property type="entry name" value="Multifunctional fusion protein"/>
    <property type="match status" value="1"/>
</dbReference>
<feature type="transmembrane region" description="Helical" evidence="12">
    <location>
        <begin position="678"/>
        <end position="696"/>
    </location>
</feature>
<dbReference type="InterPro" id="IPR005665">
    <property type="entry name" value="SecF_bac"/>
</dbReference>
<comment type="similarity">
    <text evidence="10">In the C-terminal section; belongs to the SecD/SecF family. SecF subfamily.</text>
</comment>
<comment type="subcellular location">
    <subcellularLocation>
        <location evidence="1 12">Cell membrane</location>
        <topology evidence="1 12">Multi-pass membrane protein</topology>
    </subcellularLocation>
</comment>
<dbReference type="NCBIfam" id="TIGR00966">
    <property type="entry name" value="transloc_SecF"/>
    <property type="match status" value="1"/>
</dbReference>
<keyword evidence="6 12" id="KW-1133">Transmembrane helix</keyword>
<evidence type="ECO:0000256" key="8">
    <source>
        <dbReference type="ARBA" id="ARBA00023136"/>
    </source>
</evidence>
<dbReference type="NCBIfam" id="TIGR01129">
    <property type="entry name" value="secD"/>
    <property type="match status" value="1"/>
</dbReference>
<evidence type="ECO:0000256" key="4">
    <source>
        <dbReference type="ARBA" id="ARBA00022692"/>
    </source>
</evidence>
<evidence type="ECO:0000313" key="17">
    <source>
        <dbReference type="Proteomes" id="UP000037326"/>
    </source>
</evidence>
<feature type="domain" description="Protein translocase subunit SecDF P1" evidence="15">
    <location>
        <begin position="64"/>
        <end position="121"/>
    </location>
</feature>
<evidence type="ECO:0000313" key="16">
    <source>
        <dbReference type="EMBL" id="KMY30356.1"/>
    </source>
</evidence>
<keyword evidence="3 12" id="KW-1003">Cell membrane</keyword>
<protein>
    <recommendedName>
        <fullName evidence="12 13">Multifunctional fusion protein</fullName>
    </recommendedName>
    <domain>
        <recommendedName>
            <fullName evidence="12">Protein translocase subunit SecD</fullName>
        </recommendedName>
    </domain>
    <domain>
        <recommendedName>
            <fullName evidence="13">Protein-export membrane protein SecF</fullName>
        </recommendedName>
    </domain>
</protein>
<dbReference type="Pfam" id="PF07549">
    <property type="entry name" value="Sec_GG"/>
    <property type="match status" value="1"/>
</dbReference>
<dbReference type="Pfam" id="PF21760">
    <property type="entry name" value="SecD_1st"/>
    <property type="match status" value="1"/>
</dbReference>
<dbReference type="PATRIC" id="fig|582475.4.peg.4452"/>
<dbReference type="GeneID" id="96599889"/>
<dbReference type="Pfam" id="PF02355">
    <property type="entry name" value="SecD_SecF_C"/>
    <property type="match status" value="2"/>
</dbReference>
<comment type="subunit">
    <text evidence="13">Forms a complex with SecD. Part of the essential Sec protein translocation apparatus which comprises SecA, SecYEG and auxiliary proteins SecDF. Other proteins may also be involved.</text>
</comment>
<comment type="caution">
    <text evidence="12">Lacks conserved residue(s) required for the propagation of feature annotation.</text>
</comment>
<sequence length="755" mass="82513">MKLKSRIVAFVLLMVIFVATIGTTVGGVLKDIKLGLDLQGGFEVLYEVTELQKGQKITPEVVSATATALGERVNAIGVSEPSIQVEDKNRIRVQLAGVEDQESARELLSTSANLTFRDVDDNLLLDGNDLKPGGAKGSFDQQNRPIVSLTLKDAKKFADVTSKIAAKPAGQNLLVVWLDFEEGVDSYKAESQKAKPRYASAATVNQRLDTTDVMISGNFSVEETKNLAGILDAGALPVKLNEIYSTSVGAQFGDQALKSTIFAGIVGVVIIFLFMLFYYRLPGFISIITLAIFTFLVLVVFDWINAVLTLPGIAAIVLGIGMAVDANILAAERIREELRVGYSVKQAFKIGSKESLSAIVDAQLTTLLAAAVLFQWGTSSVKGFATTLIISILLSFLTAVWGSRVLLGLLVNSGYFNNPAWFGIAKSKQHSLDENIGTLDLSTKFDRFDFVHNRKKFYTFSLAILVAGLVVLGIFRLNLGIDFSSGTRVQIEADHTLTKEEVSKYLDSIDFSSEDILLAGEKSNSAVIRYKHDLSQSEIAKFKKEVGKKYGHEPGVSTVSPTVGKELVKNAIKALSIAAIGIIIYVAIRFEWRMGVGAIVSLLHDVFLIVAVFSFMRLEVDITFIAAVLTIVGYSINDTIVTFDRMRENLNRYDTIKDRELLADIVNKSLRQTMGRSVNTVLTVIIVTVSLLILGAPSIQNFSIALLVGLITGMYSSICIAAQIWYSLKVREMKKSDGQIHKKEKKQWGTDEPTV</sequence>
<feature type="domain" description="Protein export membrane protein SecD/SecF C-terminal" evidence="14">
    <location>
        <begin position="553"/>
        <end position="729"/>
    </location>
</feature>
<dbReference type="PANTHER" id="PTHR30081">
    <property type="entry name" value="PROTEIN-EXPORT MEMBRANE PROTEIN SEC"/>
    <property type="match status" value="1"/>
</dbReference>
<evidence type="ECO:0000259" key="14">
    <source>
        <dbReference type="Pfam" id="PF02355"/>
    </source>
</evidence>
<name>A0A0K9F8D6_9BACI</name>
<dbReference type="NCBIfam" id="TIGR00916">
    <property type="entry name" value="2A0604s01"/>
    <property type="match status" value="2"/>
</dbReference>
<dbReference type="AlphaFoldDB" id="A0A0K9F8D6"/>
<evidence type="ECO:0000256" key="12">
    <source>
        <dbReference type="HAMAP-Rule" id="MF_01463"/>
    </source>
</evidence>
<feature type="transmembrane region" description="Helical" evidence="12">
    <location>
        <begin position="702"/>
        <end position="726"/>
    </location>
</feature>
<dbReference type="GO" id="GO:0065002">
    <property type="term" value="P:intracellular protein transmembrane transport"/>
    <property type="evidence" value="ECO:0007669"/>
    <property type="project" value="UniProtKB-UniRule"/>
</dbReference>
<comment type="function">
    <text evidence="9 12">Part of the Sec protein translocase complex. Interacts with the SecYEG preprotein conducting channel. SecDF uses the proton motive force (PMF) to complete protein translocation after the ATP-dependent function of SecA.</text>
</comment>
<feature type="transmembrane region" description="Helical" evidence="12">
    <location>
        <begin position="355"/>
        <end position="376"/>
    </location>
</feature>
<dbReference type="NCBIfam" id="NF009581">
    <property type="entry name" value="PRK13024.1-1"/>
    <property type="match status" value="1"/>
</dbReference>
<evidence type="ECO:0000256" key="7">
    <source>
        <dbReference type="ARBA" id="ARBA00023010"/>
    </source>
</evidence>
<evidence type="ECO:0000256" key="6">
    <source>
        <dbReference type="ARBA" id="ARBA00022989"/>
    </source>
</evidence>
<dbReference type="SUPFAM" id="SSF82866">
    <property type="entry name" value="Multidrug efflux transporter AcrB transmembrane domain"/>
    <property type="match status" value="2"/>
</dbReference>
<proteinExistence type="inferred from homology"/>
<feature type="transmembrane region" description="Helical" evidence="12">
    <location>
        <begin position="284"/>
        <end position="304"/>
    </location>
</feature>
<keyword evidence="8 12" id="KW-0472">Membrane</keyword>
<evidence type="ECO:0000256" key="1">
    <source>
        <dbReference type="ARBA" id="ARBA00004651"/>
    </source>
</evidence>
<dbReference type="InterPro" id="IPR048631">
    <property type="entry name" value="SecD_1st"/>
</dbReference>
<dbReference type="OrthoDB" id="9805019at2"/>
<evidence type="ECO:0000256" key="5">
    <source>
        <dbReference type="ARBA" id="ARBA00022927"/>
    </source>
</evidence>
<comment type="similarity">
    <text evidence="13">Belongs to the SecD/SecF family. SecF subfamily.</text>
</comment>
<evidence type="ECO:0000256" key="9">
    <source>
        <dbReference type="ARBA" id="ARBA00059018"/>
    </source>
</evidence>
<evidence type="ECO:0000256" key="13">
    <source>
        <dbReference type="HAMAP-Rule" id="MF_01464"/>
    </source>
</evidence>
<dbReference type="Gene3D" id="3.30.70.3220">
    <property type="match status" value="1"/>
</dbReference>
<dbReference type="InterPro" id="IPR055344">
    <property type="entry name" value="SecD_SecF_C_bact"/>
</dbReference>
<dbReference type="InterPro" id="IPR005791">
    <property type="entry name" value="SecD"/>
</dbReference>
<comment type="similarity">
    <text evidence="12">Belongs to the SecD/SecF family. SecD subfamily.</text>
</comment>
<evidence type="ECO:0000259" key="15">
    <source>
        <dbReference type="Pfam" id="PF21760"/>
    </source>
</evidence>
<dbReference type="RefSeq" id="WP_049667681.1">
    <property type="nucleotide sequence ID" value="NZ_LFXJ01000008.1"/>
</dbReference>
<dbReference type="Proteomes" id="UP000037326">
    <property type="component" value="Unassembled WGS sequence"/>
</dbReference>
<feature type="transmembrane region" description="Helical" evidence="12">
    <location>
        <begin position="310"/>
        <end position="330"/>
    </location>
</feature>
<dbReference type="PRINTS" id="PR01755">
    <property type="entry name" value="SECFTRNLCASE"/>
</dbReference>
<dbReference type="GO" id="GO:0005886">
    <property type="term" value="C:plasma membrane"/>
    <property type="evidence" value="ECO:0007669"/>
    <property type="project" value="UniProtKB-SubCell"/>
</dbReference>
<dbReference type="GO" id="GO:0006605">
    <property type="term" value="P:protein targeting"/>
    <property type="evidence" value="ECO:0007669"/>
    <property type="project" value="UniProtKB-UniRule"/>
</dbReference>
<feature type="transmembrane region" description="Helical" evidence="12">
    <location>
        <begin position="388"/>
        <end position="411"/>
    </location>
</feature>
<evidence type="ECO:0000256" key="10">
    <source>
        <dbReference type="ARBA" id="ARBA00060856"/>
    </source>
</evidence>
<dbReference type="FunFam" id="1.20.1640.10:FF:000004">
    <property type="entry name" value="Protein translocase subunit SecD"/>
    <property type="match status" value="1"/>
</dbReference>
<comment type="similarity">
    <text evidence="11">In the N-terminal section; belongs to the SecD/SecF family. SecD subfamily.</text>
</comment>
<gene>
    <name evidence="13" type="primary">secF</name>
    <name evidence="12" type="synonym">secD</name>
    <name evidence="16" type="ORF">ACZ11_16825</name>
</gene>
<comment type="subunit">
    <text evidence="12">Forms a complex with SecF. Part of the essential Sec protein translocation apparatus which comprises SecA, SecYEG and auxiliary proteins SecDF. Other proteins may also be involved.</text>
</comment>
<feature type="transmembrane region" description="Helical" evidence="12">
    <location>
        <begin position="261"/>
        <end position="279"/>
    </location>
</feature>
<dbReference type="Gene3D" id="1.20.1640.10">
    <property type="entry name" value="Multidrug efflux transporter AcrB transmembrane domain"/>
    <property type="match status" value="2"/>
</dbReference>
<dbReference type="InterPro" id="IPR022646">
    <property type="entry name" value="SecD/SecF_CS"/>
</dbReference>
<feature type="transmembrane region" description="Helical" evidence="12">
    <location>
        <begin position="571"/>
        <end position="588"/>
    </location>
</feature>
<dbReference type="HAMAP" id="MF_01463_B">
    <property type="entry name" value="SecD_B"/>
    <property type="match status" value="1"/>
</dbReference>
<keyword evidence="4 12" id="KW-0812">Transmembrane</keyword>
<comment type="caution">
    <text evidence="16">The sequence shown here is derived from an EMBL/GenBank/DDBJ whole genome shotgun (WGS) entry which is preliminary data.</text>
</comment>
<keyword evidence="7 12" id="KW-0811">Translocation</keyword>
<dbReference type="InterPro" id="IPR048634">
    <property type="entry name" value="SecD_SecF_C"/>
</dbReference>
<feature type="transmembrane region" description="Helical" evidence="12">
    <location>
        <begin position="595"/>
        <end position="616"/>
    </location>
</feature>
<feature type="domain" description="Protein export membrane protein SecD/SecF C-terminal" evidence="14">
    <location>
        <begin position="242"/>
        <end position="402"/>
    </location>
</feature>
<dbReference type="InterPro" id="IPR022813">
    <property type="entry name" value="SecD/SecF_arch_bac"/>
</dbReference>
<evidence type="ECO:0000256" key="3">
    <source>
        <dbReference type="ARBA" id="ARBA00022475"/>
    </source>
</evidence>